<dbReference type="OrthoDB" id="193787at2759"/>
<dbReference type="InParanoid" id="A0A1S3IWL0"/>
<dbReference type="GO" id="GO:0099122">
    <property type="term" value="F:RNA polymerase II C-terminal domain binding"/>
    <property type="evidence" value="ECO:0007669"/>
    <property type="project" value="InterPro"/>
</dbReference>
<dbReference type="FunCoup" id="A0A1S3IWL0">
    <property type="interactions" value="2343"/>
</dbReference>
<dbReference type="Gene3D" id="2.20.70.10">
    <property type="match status" value="1"/>
</dbReference>
<sequence>MNRANSNTQNNRIPQMSTNNQFSKPVISAPNAAPVQRQSSRDQTALLQNQSLKIGQGQGHLHNEGQGEGQSKNSHQNQAQSQMSPPQSTNESEAELPMELLQAGWRRFWSKREGRPYYFNKLTNQSLWDLQQLLDTQLDPLSDPLGIATPSPPPMSPSDIRMTRLSVDIPSPQVGNKRRSSGEALASPVKRPMQQPVPIISGRNPFLYPDLPEPPRRKVMCYPVLLGVPCPRMPTVEHHIEGETTYVRFKGETMKINTSHFQKLEQLYRWNCKDDPRFDKFLARVWCLLRRYQTYFGPQQNEGFLLQGALPVPVFECLHRLFGVTFECFASPLNCFYKQYCSAFADIDSYFGSRGPILDFHPVSGSFEANPPFCEELMEAMVDHFESLLAESSEPLSFIVFIPEWRDPPTEALVRLENSVFKRGQVTIPPFEHEYRHGFQHICPKTELNVKSSHGTLVIFLQNEAGFVKWAPTTERVNELLLAYRPKDKLN</sequence>
<dbReference type="FunFam" id="2.20.70.10:FF:000036">
    <property type="entry name" value="Phosphorylated CTD-interacting factor 1"/>
    <property type="match status" value="1"/>
</dbReference>
<evidence type="ECO:0000259" key="2">
    <source>
        <dbReference type="PROSITE" id="PS50020"/>
    </source>
</evidence>
<accession>A0A1S3IWL0</accession>
<feature type="region of interest" description="Disordered" evidence="1">
    <location>
        <begin position="1"/>
        <end position="95"/>
    </location>
</feature>
<dbReference type="RefSeq" id="XP_013402356.1">
    <property type="nucleotide sequence ID" value="XM_013546902.2"/>
</dbReference>
<feature type="domain" description="WW" evidence="2">
    <location>
        <begin position="99"/>
        <end position="133"/>
    </location>
</feature>
<feature type="region of interest" description="Disordered" evidence="1">
    <location>
        <begin position="170"/>
        <end position="190"/>
    </location>
</feature>
<dbReference type="InterPro" id="IPR001202">
    <property type="entry name" value="WW_dom"/>
</dbReference>
<reference evidence="4" key="1">
    <citation type="submission" date="2025-08" db="UniProtKB">
        <authorList>
            <consortium name="RefSeq"/>
        </authorList>
    </citation>
    <scope>IDENTIFICATION</scope>
    <source>
        <tissue evidence="4">Gonads</tissue>
    </source>
</reference>
<dbReference type="AlphaFoldDB" id="A0A1S3IWL0"/>
<protein>
    <submittedName>
        <fullName evidence="4">Phosphorylated CTD-interacting factor 1-like</fullName>
    </submittedName>
</protein>
<dbReference type="PANTHER" id="PTHR21727">
    <property type="entry name" value="PHOSPHORYLATED CTD INTERACTING FACTOR 1"/>
    <property type="match status" value="1"/>
</dbReference>
<dbReference type="GO" id="GO:0016422">
    <property type="term" value="F:mRNA (2'-O-methyladenosine-N6-)-methyltransferase activity"/>
    <property type="evidence" value="ECO:0007669"/>
    <property type="project" value="InterPro"/>
</dbReference>
<gene>
    <name evidence="4" type="primary">LOC106167988</name>
</gene>
<dbReference type="SUPFAM" id="SSF51045">
    <property type="entry name" value="WW domain"/>
    <property type="match status" value="1"/>
</dbReference>
<organism evidence="3 4">
    <name type="scientific">Lingula anatina</name>
    <name type="common">Brachiopod</name>
    <name type="synonym">Lingula unguis</name>
    <dbReference type="NCBI Taxonomy" id="7574"/>
    <lineage>
        <taxon>Eukaryota</taxon>
        <taxon>Metazoa</taxon>
        <taxon>Spiralia</taxon>
        <taxon>Lophotrochozoa</taxon>
        <taxon>Brachiopoda</taxon>
        <taxon>Linguliformea</taxon>
        <taxon>Lingulata</taxon>
        <taxon>Lingulida</taxon>
        <taxon>Linguloidea</taxon>
        <taxon>Lingulidae</taxon>
        <taxon>Lingula</taxon>
    </lineage>
</organism>
<evidence type="ECO:0000313" key="3">
    <source>
        <dbReference type="Proteomes" id="UP000085678"/>
    </source>
</evidence>
<feature type="compositionally biased region" description="Polar residues" evidence="1">
    <location>
        <begin position="1"/>
        <end position="23"/>
    </location>
</feature>
<keyword evidence="3" id="KW-1185">Reference proteome</keyword>
<name>A0A1S3IWL0_LINAN</name>
<dbReference type="SMART" id="SM00456">
    <property type="entry name" value="WW"/>
    <property type="match status" value="1"/>
</dbReference>
<dbReference type="Proteomes" id="UP000085678">
    <property type="component" value="Unplaced"/>
</dbReference>
<evidence type="ECO:0000256" key="1">
    <source>
        <dbReference type="SAM" id="MobiDB-lite"/>
    </source>
</evidence>
<proteinExistence type="predicted"/>
<evidence type="ECO:0000313" key="4">
    <source>
        <dbReference type="RefSeq" id="XP_013402356.1"/>
    </source>
</evidence>
<dbReference type="KEGG" id="lak:106167988"/>
<dbReference type="PROSITE" id="PS50020">
    <property type="entry name" value="WW_DOMAIN_2"/>
    <property type="match status" value="1"/>
</dbReference>
<dbReference type="InterPro" id="IPR036020">
    <property type="entry name" value="WW_dom_sf"/>
</dbReference>
<dbReference type="CDD" id="cd00201">
    <property type="entry name" value="WW"/>
    <property type="match status" value="1"/>
</dbReference>
<dbReference type="GO" id="GO:0005634">
    <property type="term" value="C:nucleus"/>
    <property type="evidence" value="ECO:0007669"/>
    <property type="project" value="TreeGrafter"/>
</dbReference>
<dbReference type="InterPro" id="IPR022035">
    <property type="entry name" value="PCIF1_WW"/>
</dbReference>
<feature type="compositionally biased region" description="Polar residues" evidence="1">
    <location>
        <begin position="36"/>
        <end position="53"/>
    </location>
</feature>
<dbReference type="GeneID" id="106167988"/>
<dbReference type="Pfam" id="PF12237">
    <property type="entry name" value="PCIF1_WW"/>
    <property type="match status" value="1"/>
</dbReference>
<dbReference type="Pfam" id="PF00397">
    <property type="entry name" value="WW"/>
    <property type="match status" value="1"/>
</dbReference>
<dbReference type="PANTHER" id="PTHR21727:SF0">
    <property type="entry name" value="MRNA (2'-O-METHYLADENOSINE-N(6)-)-METHYLTRANSFERASE"/>
    <property type="match status" value="1"/>
</dbReference>
<dbReference type="InterPro" id="IPR039881">
    <property type="entry name" value="PCIF1-like"/>
</dbReference>
<feature type="compositionally biased region" description="Polar residues" evidence="1">
    <location>
        <begin position="69"/>
        <end position="91"/>
    </location>
</feature>